<dbReference type="AlphaFoldDB" id="A0A8X6N486"/>
<dbReference type="Proteomes" id="UP000887013">
    <property type="component" value="Unassembled WGS sequence"/>
</dbReference>
<evidence type="ECO:0000313" key="2">
    <source>
        <dbReference type="Proteomes" id="UP000887013"/>
    </source>
</evidence>
<evidence type="ECO:0000313" key="1">
    <source>
        <dbReference type="EMBL" id="GFS93211.1"/>
    </source>
</evidence>
<sequence>MENNVYSPITKNKLDLAKDIVNNFPVLKGSNGEGFVKSVNCNLFYTTFTHYSRGDLPYKLNEQWFSPVVRGGPTAGFIADRFKNFRARNLLVVEKQDLGIQRKSRIIKGKAEKYPGKEDSSVEFFQKQQWLKENTFPLEKVIRPMKEIFEGRRFEILRNSTNITSNWPRILSPHEARICCALVLLPLQGVFKRNEPKKLRDSSHKFSHWITLFSLFQLKKELINL</sequence>
<gene>
    <name evidence="1" type="ORF">NPIL_52531</name>
</gene>
<dbReference type="EMBL" id="BMAW01053855">
    <property type="protein sequence ID" value="GFS93211.1"/>
    <property type="molecule type" value="Genomic_DNA"/>
</dbReference>
<proteinExistence type="predicted"/>
<keyword evidence="2" id="KW-1185">Reference proteome</keyword>
<accession>A0A8X6N486</accession>
<reference evidence="1" key="1">
    <citation type="submission" date="2020-08" db="EMBL/GenBank/DDBJ databases">
        <title>Multicomponent nature underlies the extraordinary mechanical properties of spider dragline silk.</title>
        <authorList>
            <person name="Kono N."/>
            <person name="Nakamura H."/>
            <person name="Mori M."/>
            <person name="Yoshida Y."/>
            <person name="Ohtoshi R."/>
            <person name="Malay A.D."/>
            <person name="Moran D.A.P."/>
            <person name="Tomita M."/>
            <person name="Numata K."/>
            <person name="Arakawa K."/>
        </authorList>
    </citation>
    <scope>NUCLEOTIDE SEQUENCE</scope>
</reference>
<protein>
    <submittedName>
        <fullName evidence="1">Uncharacterized protein</fullName>
    </submittedName>
</protein>
<dbReference type="OrthoDB" id="6819336at2759"/>
<name>A0A8X6N486_NEPPI</name>
<comment type="caution">
    <text evidence="1">The sequence shown here is derived from an EMBL/GenBank/DDBJ whole genome shotgun (WGS) entry which is preliminary data.</text>
</comment>
<organism evidence="1 2">
    <name type="scientific">Nephila pilipes</name>
    <name type="common">Giant wood spider</name>
    <name type="synonym">Nephila maculata</name>
    <dbReference type="NCBI Taxonomy" id="299642"/>
    <lineage>
        <taxon>Eukaryota</taxon>
        <taxon>Metazoa</taxon>
        <taxon>Ecdysozoa</taxon>
        <taxon>Arthropoda</taxon>
        <taxon>Chelicerata</taxon>
        <taxon>Arachnida</taxon>
        <taxon>Araneae</taxon>
        <taxon>Araneomorphae</taxon>
        <taxon>Entelegynae</taxon>
        <taxon>Araneoidea</taxon>
        <taxon>Nephilidae</taxon>
        <taxon>Nephila</taxon>
    </lineage>
</organism>